<dbReference type="Gene3D" id="1.10.287.950">
    <property type="entry name" value="Methyl-accepting chemotaxis protein"/>
    <property type="match status" value="2"/>
</dbReference>
<feature type="transmembrane region" description="Helical" evidence="6">
    <location>
        <begin position="716"/>
        <end position="736"/>
    </location>
</feature>
<gene>
    <name evidence="8" type="ORF">ACFOU2_09130</name>
</gene>
<keyword evidence="9" id="KW-1185">Reference proteome</keyword>
<dbReference type="InterPro" id="IPR017500">
    <property type="entry name" value="Phage_infect_YhgE_N"/>
</dbReference>
<feature type="transmembrane region" description="Helical" evidence="6">
    <location>
        <begin position="645"/>
        <end position="668"/>
    </location>
</feature>
<dbReference type="Gene3D" id="3.40.1710.10">
    <property type="entry name" value="abc type-2 transporter like domain"/>
    <property type="match status" value="1"/>
</dbReference>
<evidence type="ECO:0000313" key="8">
    <source>
        <dbReference type="EMBL" id="MFC3883645.1"/>
    </source>
</evidence>
<dbReference type="NCBIfam" id="TIGR03062">
    <property type="entry name" value="pip_yhgE_Cterm"/>
    <property type="match status" value="1"/>
</dbReference>
<sequence length="842" mass="88502">MKGLSTLIEEFSAVVKNRKILISVIGVLFVPLLYSSVLLWAFWDPYGHVDKLPVAVVNEDRGATMDGEKLNIGDELIDNLKEEKKFDWKFVSKEGAQKGLTSQKYYMIIEIPKDFSQNATTLKEEHPKKLDLIYTANEGSNFLSTKIGDSAIARIKEEVSNNITETYAETVFADIKDVSKGLADASEGAGKLHDGIDSAKNGANDLQGGIDKVKNGINEVHGGIDKAKNGVNELHNGIDSAQNGANEIHGGIDNAKSGVNELHNGINSAENGANNLYNGIDSAKSGADKLNKGINETSEGAGKLHIGIEDAKGGAETISSGLDQSLAGMNELNGKLPQLTSGSEKVSEGAGQLASSLTQWTEGAQSVKDGAAQVSAGLDEMIQKIGGMIAQTSDPQQKAVLQSMKDNLTKLAAGNEQVEGGLNELSASASKMKDEAEGLSAGANQLHQGQLALGDGMKRLIQGQEQLANGSKQLSSGLGELAVGSAKLQDGTNRLASGSGELVNGMSKLADGSGELANGMNKLSDGSGELANGMNKLSDGSGELANGMNKLSSGSGELANGMNKLSSGSGELANGMNKLSDGSGELANGMNELSEGSNELASKLSNGAKEMSDVKANDEVYNMFADPVDVKNTKINKVPNYGTGVAPYFVSLSLFVGALVISIVFPFYEPANVPKNGFSWFIGKFGILAVVGVIQALLVDAILLVGLGMEVQSVPLFLLFSVFTSLTFMALIQMLVTPLGNPGRFIAIIILILQLSTSAGTFPLELIPAALQPFHSWLPMSYSVAGFKAVISSGDFAFMWNNATVLSMFLVIAAAGTITYLTIQHKRKFSAMVEEKGNTINS</sequence>
<reference evidence="9" key="1">
    <citation type="journal article" date="2019" name="Int. J. Syst. Evol. Microbiol.">
        <title>The Global Catalogue of Microorganisms (GCM) 10K type strain sequencing project: providing services to taxonomists for standard genome sequencing and annotation.</title>
        <authorList>
            <consortium name="The Broad Institute Genomics Platform"/>
            <consortium name="The Broad Institute Genome Sequencing Center for Infectious Disease"/>
            <person name="Wu L."/>
            <person name="Ma J."/>
        </authorList>
    </citation>
    <scope>NUCLEOTIDE SEQUENCE [LARGE SCALE GENOMIC DNA]</scope>
    <source>
        <strain evidence="9">CCUG 61889</strain>
    </source>
</reference>
<dbReference type="Proteomes" id="UP001595752">
    <property type="component" value="Unassembled WGS sequence"/>
</dbReference>
<evidence type="ECO:0000256" key="4">
    <source>
        <dbReference type="ARBA" id="ARBA00023136"/>
    </source>
</evidence>
<feature type="domain" description="ABC-2 type transporter transmembrane" evidence="7">
    <location>
        <begin position="597"/>
        <end position="814"/>
    </location>
</feature>
<keyword evidence="3 6" id="KW-1133">Transmembrane helix</keyword>
<accession>A0ABV8B160</accession>
<feature type="transmembrane region" description="Helical" evidence="6">
    <location>
        <begin position="748"/>
        <end position="771"/>
    </location>
</feature>
<evidence type="ECO:0000256" key="2">
    <source>
        <dbReference type="ARBA" id="ARBA00022692"/>
    </source>
</evidence>
<dbReference type="RefSeq" id="WP_377914332.1">
    <property type="nucleotide sequence ID" value="NZ_JBHRZT010000039.1"/>
</dbReference>
<comment type="subcellular location">
    <subcellularLocation>
        <location evidence="1">Membrane</location>
        <topology evidence="1">Multi-pass membrane protein</topology>
    </subcellularLocation>
</comment>
<dbReference type="Pfam" id="PF12698">
    <property type="entry name" value="ABC2_membrane_3"/>
    <property type="match status" value="2"/>
</dbReference>
<dbReference type="NCBIfam" id="TIGR03057">
    <property type="entry name" value="xxxLxxG_by_4"/>
    <property type="match status" value="5"/>
</dbReference>
<organism evidence="8 9">
    <name type="scientific">Bacillus songklensis</name>
    <dbReference type="NCBI Taxonomy" id="1069116"/>
    <lineage>
        <taxon>Bacteria</taxon>
        <taxon>Bacillati</taxon>
        <taxon>Bacillota</taxon>
        <taxon>Bacilli</taxon>
        <taxon>Bacillales</taxon>
        <taxon>Bacillaceae</taxon>
        <taxon>Bacillus</taxon>
    </lineage>
</organism>
<feature type="transmembrane region" description="Helical" evidence="6">
    <location>
        <begin position="680"/>
        <end position="704"/>
    </location>
</feature>
<name>A0ABV8B160_9BACI</name>
<feature type="transmembrane region" description="Helical" evidence="6">
    <location>
        <begin position="803"/>
        <end position="823"/>
    </location>
</feature>
<feature type="domain" description="ABC-2 type transporter transmembrane" evidence="7">
    <location>
        <begin position="25"/>
        <end position="164"/>
    </location>
</feature>
<keyword evidence="4 6" id="KW-0472">Membrane</keyword>
<dbReference type="SUPFAM" id="SSF58104">
    <property type="entry name" value="Methyl-accepting chemotaxis protein (MCP) signaling domain"/>
    <property type="match status" value="2"/>
</dbReference>
<evidence type="ECO:0000259" key="7">
    <source>
        <dbReference type="Pfam" id="PF12698"/>
    </source>
</evidence>
<proteinExistence type="predicted"/>
<dbReference type="InterPro" id="IPR051328">
    <property type="entry name" value="T7SS_ABC-Transporter"/>
</dbReference>
<dbReference type="InterPro" id="IPR013525">
    <property type="entry name" value="ABC2_TM"/>
</dbReference>
<feature type="region of interest" description="Disordered" evidence="5">
    <location>
        <begin position="520"/>
        <end position="592"/>
    </location>
</feature>
<dbReference type="InterPro" id="IPR023908">
    <property type="entry name" value="xxxLxxG_rpt"/>
</dbReference>
<protein>
    <submittedName>
        <fullName evidence="8">YhgE/Pip family protein</fullName>
    </submittedName>
</protein>
<comment type="caution">
    <text evidence="8">The sequence shown here is derived from an EMBL/GenBank/DDBJ whole genome shotgun (WGS) entry which is preliminary data.</text>
</comment>
<evidence type="ECO:0000256" key="1">
    <source>
        <dbReference type="ARBA" id="ARBA00004141"/>
    </source>
</evidence>
<dbReference type="InterPro" id="IPR017501">
    <property type="entry name" value="Phage_infect_YhgE_C"/>
</dbReference>
<feature type="transmembrane region" description="Helical" evidence="6">
    <location>
        <begin position="20"/>
        <end position="43"/>
    </location>
</feature>
<dbReference type="PANTHER" id="PTHR43077:SF5">
    <property type="entry name" value="PHAGE INFECTION PROTEIN"/>
    <property type="match status" value="1"/>
</dbReference>
<evidence type="ECO:0000256" key="6">
    <source>
        <dbReference type="SAM" id="Phobius"/>
    </source>
</evidence>
<evidence type="ECO:0000313" key="9">
    <source>
        <dbReference type="Proteomes" id="UP001595752"/>
    </source>
</evidence>
<dbReference type="NCBIfam" id="TIGR03061">
    <property type="entry name" value="pip_yhgE_Nterm"/>
    <property type="match status" value="1"/>
</dbReference>
<keyword evidence="2 6" id="KW-0812">Transmembrane</keyword>
<dbReference type="PANTHER" id="PTHR43077">
    <property type="entry name" value="TRANSPORT PERMEASE YVFS-RELATED"/>
    <property type="match status" value="1"/>
</dbReference>
<evidence type="ECO:0000256" key="3">
    <source>
        <dbReference type="ARBA" id="ARBA00022989"/>
    </source>
</evidence>
<dbReference type="EMBL" id="JBHRZT010000039">
    <property type="protein sequence ID" value="MFC3883645.1"/>
    <property type="molecule type" value="Genomic_DNA"/>
</dbReference>
<evidence type="ECO:0000256" key="5">
    <source>
        <dbReference type="SAM" id="MobiDB-lite"/>
    </source>
</evidence>